<keyword evidence="3" id="KW-1003">Cell membrane</keyword>
<evidence type="ECO:0000256" key="5">
    <source>
        <dbReference type="ARBA" id="ARBA00022692"/>
    </source>
</evidence>
<dbReference type="Gene3D" id="3.80.10.10">
    <property type="entry name" value="Ribonuclease Inhibitor"/>
    <property type="match status" value="4"/>
</dbReference>
<evidence type="ECO:0000256" key="11">
    <source>
        <dbReference type="ARBA" id="ARBA00023180"/>
    </source>
</evidence>
<comment type="caution">
    <text evidence="15">The sequence shown here is derived from an EMBL/GenBank/DDBJ whole genome shotgun (WGS) entry which is preliminary data.</text>
</comment>
<evidence type="ECO:0000259" key="14">
    <source>
        <dbReference type="Pfam" id="PF08263"/>
    </source>
</evidence>
<evidence type="ECO:0000256" key="3">
    <source>
        <dbReference type="ARBA" id="ARBA00022475"/>
    </source>
</evidence>
<dbReference type="SMART" id="SM00365">
    <property type="entry name" value="LRR_SD22"/>
    <property type="match status" value="7"/>
</dbReference>
<evidence type="ECO:0000256" key="2">
    <source>
        <dbReference type="ARBA" id="ARBA00009592"/>
    </source>
</evidence>
<keyword evidence="16" id="KW-1185">Reference proteome</keyword>
<evidence type="ECO:0000256" key="13">
    <source>
        <dbReference type="SAM" id="SignalP"/>
    </source>
</evidence>
<dbReference type="SUPFAM" id="SSF52047">
    <property type="entry name" value="RNI-like"/>
    <property type="match status" value="1"/>
</dbReference>
<dbReference type="FunFam" id="3.80.10.10:FF:000213">
    <property type="entry name" value="Tyrosine-sulfated glycopeptide receptor 1"/>
    <property type="match status" value="1"/>
</dbReference>
<dbReference type="Pfam" id="PF13516">
    <property type="entry name" value="LRR_6"/>
    <property type="match status" value="2"/>
</dbReference>
<dbReference type="OrthoDB" id="4691307at2759"/>
<comment type="subcellular location">
    <subcellularLocation>
        <location evidence="1">Cell membrane</location>
        <topology evidence="1">Single-pass type I membrane protein</topology>
    </subcellularLocation>
</comment>
<dbReference type="SUPFAM" id="SSF52058">
    <property type="entry name" value="L domain-like"/>
    <property type="match status" value="3"/>
</dbReference>
<dbReference type="SMART" id="SM00369">
    <property type="entry name" value="LRR_TYP"/>
    <property type="match status" value="10"/>
</dbReference>
<dbReference type="Pfam" id="PF00560">
    <property type="entry name" value="LRR_1"/>
    <property type="match status" value="3"/>
</dbReference>
<dbReference type="PANTHER" id="PTHR48062">
    <property type="entry name" value="RECEPTOR-LIKE PROTEIN 14"/>
    <property type="match status" value="1"/>
</dbReference>
<dbReference type="InterPro" id="IPR051502">
    <property type="entry name" value="RLP_Defense_Trigger"/>
</dbReference>
<dbReference type="PANTHER" id="PTHR48062:SF21">
    <property type="entry name" value="RECEPTOR-LIKE PROTEIN 12"/>
    <property type="match status" value="1"/>
</dbReference>
<keyword evidence="9 12" id="KW-0472">Membrane</keyword>
<name>A0A8S0UCZ1_OLEEU</name>
<keyword evidence="7" id="KW-0677">Repeat</keyword>
<comment type="similarity">
    <text evidence="2">Belongs to the RLP family.</text>
</comment>
<dbReference type="FunFam" id="3.80.10.10:FF:000041">
    <property type="entry name" value="LRR receptor-like serine/threonine-protein kinase ERECTA"/>
    <property type="match status" value="3"/>
</dbReference>
<evidence type="ECO:0000256" key="10">
    <source>
        <dbReference type="ARBA" id="ARBA00023170"/>
    </source>
</evidence>
<sequence>MGTKLLLMLVMMVLNEWYCLGCWEEERVALLNLKANINFPSGEALPSWVDNETAADCCQWEQVQCSNITARVIQLNLYFARIRRLGDWYLNASLFLPFKELINLSLEGNNLVGWVENEGIDRLSKLRNLEALDLSSNFFDRKILSSLSRLSSLKYLGFGYNSLRRKNYSNSHERLFGLNKLEVLDFMGNDDISNGDILSVLNLNDFINLKKLDLSDNQFRSSGTIYGPKYLKVLNLQSNSFDNHIFSSLQGLSSLTSLDLSWNELKGTIEMKYLHALSNLDELDLSNNEIDNFTTPIDIRSMPSLQVLKLDDVSVSNISNMVQSLRVFSYLKHFYFRNNYINGNIGPYELRHLRSLERLFLDNSAVGGNFLQGIGATTSLKILSLTKCGLNGTLPVRGWCELKNLQELNLSWNECEGILPSCVANMTSLRLIDLSHNKLTGNIASSPLSKLTSLEYLSISSNNFKVPISFKTFFNHSNFKFIFLENNEIINENVLGNWVPNFQLEVFSMSNSSGCPTLPNFFYYQSNLRILYLPKNNIQGNFPTWLLENNTRFRGFYLRDNAFTGPLKLPTNTNTDMETFDVSNNKLSGHIPTNIASVFPNLVALNMSTNMFDGSVPSSFGGLKSVKYIDLSANNLSGMMPQELVVGCFSLFFFKISDNKLRGQIFPESTNLPSLKYLYLENNEFSGTIPSSLSTSPLVVLDISNNRFSGKIPSSMGNMTRLEQVSMSNNQLEGPIPVEICNLNSLFLVDLSENKLCGSVPSCFNPSSISHVYLNNNQLEGELTYAFHNSSSLVTLDLRKNKFTGSIPQWIGNLSSMSIILLRDNHFEGRIPHQFCEMKKLSMIDLSFNSLSGQIPFCFGNITLEVTKKKSVLVVEFDSSSISSFISYMDKVELERDYHVSFQKTEDFKLTDVPITVTFVTKGNSYSYKGSILSYMSGIDLSSNKLHGEIPDGLGKLSEIHALNFSHNNLTGTIPTTFSNLLQLESLDLSYNNLGGRIPTGLSELNALAVFSVAHNNLTGMIPEKGQFGTFDEGSYQGNPYLCGRPLPVDCTSTGPKPVLPSADDESEEHGFMDMEFFYISFVIAYISVVLCIATILYINPHWRRAWFHFMEVHIIQF</sequence>
<keyword evidence="4" id="KW-0433">Leucine-rich repeat</keyword>
<dbReference type="Gramene" id="OE9A023699T6">
    <property type="protein sequence ID" value="OE9A023699C6"/>
    <property type="gene ID" value="OE9A023699"/>
</dbReference>
<feature type="transmembrane region" description="Helical" evidence="12">
    <location>
        <begin position="1077"/>
        <end position="1099"/>
    </location>
</feature>
<dbReference type="Gramene" id="OE9A023699T2">
    <property type="protein sequence ID" value="OE9A023699C2"/>
    <property type="gene ID" value="OE9A023699"/>
</dbReference>
<dbReference type="InterPro" id="IPR001611">
    <property type="entry name" value="Leu-rich_rpt"/>
</dbReference>
<evidence type="ECO:0000256" key="9">
    <source>
        <dbReference type="ARBA" id="ARBA00023136"/>
    </source>
</evidence>
<reference evidence="15 16" key="1">
    <citation type="submission" date="2019-12" db="EMBL/GenBank/DDBJ databases">
        <authorList>
            <person name="Alioto T."/>
            <person name="Alioto T."/>
            <person name="Gomez Garrido J."/>
        </authorList>
    </citation>
    <scope>NUCLEOTIDE SEQUENCE [LARGE SCALE GENOMIC DNA]</scope>
</reference>
<dbReference type="AlphaFoldDB" id="A0A8S0UCZ1"/>
<evidence type="ECO:0000256" key="8">
    <source>
        <dbReference type="ARBA" id="ARBA00022989"/>
    </source>
</evidence>
<organism evidence="15 16">
    <name type="scientific">Olea europaea subsp. europaea</name>
    <dbReference type="NCBI Taxonomy" id="158383"/>
    <lineage>
        <taxon>Eukaryota</taxon>
        <taxon>Viridiplantae</taxon>
        <taxon>Streptophyta</taxon>
        <taxon>Embryophyta</taxon>
        <taxon>Tracheophyta</taxon>
        <taxon>Spermatophyta</taxon>
        <taxon>Magnoliopsida</taxon>
        <taxon>eudicotyledons</taxon>
        <taxon>Gunneridae</taxon>
        <taxon>Pentapetalae</taxon>
        <taxon>asterids</taxon>
        <taxon>lamiids</taxon>
        <taxon>Lamiales</taxon>
        <taxon>Oleaceae</taxon>
        <taxon>Oleeae</taxon>
        <taxon>Olea</taxon>
    </lineage>
</organism>
<dbReference type="GO" id="GO:0016301">
    <property type="term" value="F:kinase activity"/>
    <property type="evidence" value="ECO:0007669"/>
    <property type="project" value="UniProtKB-KW"/>
</dbReference>
<dbReference type="Pfam" id="PF08263">
    <property type="entry name" value="LRRNT_2"/>
    <property type="match status" value="1"/>
</dbReference>
<evidence type="ECO:0000313" key="15">
    <source>
        <dbReference type="EMBL" id="CAA3014515.1"/>
    </source>
</evidence>
<evidence type="ECO:0000313" key="16">
    <source>
        <dbReference type="Proteomes" id="UP000594638"/>
    </source>
</evidence>
<dbReference type="PROSITE" id="PS51450">
    <property type="entry name" value="LRR"/>
    <property type="match status" value="1"/>
</dbReference>
<feature type="domain" description="Leucine-rich repeat-containing N-terminal plant-type" evidence="14">
    <location>
        <begin position="25"/>
        <end position="66"/>
    </location>
</feature>
<feature type="chain" id="PRO_5035932797" evidence="13">
    <location>
        <begin position="22"/>
        <end position="1118"/>
    </location>
</feature>
<evidence type="ECO:0000256" key="4">
    <source>
        <dbReference type="ARBA" id="ARBA00022614"/>
    </source>
</evidence>
<protein>
    <submittedName>
        <fullName evidence="15">LRR receptor-like serine threonine- kinase GSO1</fullName>
    </submittedName>
</protein>
<dbReference type="Pfam" id="PF13855">
    <property type="entry name" value="LRR_8"/>
    <property type="match status" value="3"/>
</dbReference>
<accession>A0A8S0UCZ1</accession>
<dbReference type="InterPro" id="IPR013210">
    <property type="entry name" value="LRR_N_plant-typ"/>
</dbReference>
<feature type="signal peptide" evidence="13">
    <location>
        <begin position="1"/>
        <end position="21"/>
    </location>
</feature>
<dbReference type="InterPro" id="IPR032675">
    <property type="entry name" value="LRR_dom_sf"/>
</dbReference>
<keyword evidence="8 12" id="KW-1133">Transmembrane helix</keyword>
<keyword evidence="15" id="KW-0808">Transferase</keyword>
<dbReference type="EMBL" id="CACTIH010007492">
    <property type="protein sequence ID" value="CAA3014515.1"/>
    <property type="molecule type" value="Genomic_DNA"/>
</dbReference>
<keyword evidence="11" id="KW-0325">Glycoprotein</keyword>
<keyword evidence="15" id="KW-0418">Kinase</keyword>
<evidence type="ECO:0000256" key="6">
    <source>
        <dbReference type="ARBA" id="ARBA00022729"/>
    </source>
</evidence>
<dbReference type="GO" id="GO:0006952">
    <property type="term" value="P:defense response"/>
    <property type="evidence" value="ECO:0007669"/>
    <property type="project" value="UniProtKB-ARBA"/>
</dbReference>
<dbReference type="Proteomes" id="UP000594638">
    <property type="component" value="Unassembled WGS sequence"/>
</dbReference>
<keyword evidence="5 12" id="KW-0812">Transmembrane</keyword>
<proteinExistence type="inferred from homology"/>
<keyword evidence="6 13" id="KW-0732">Signal</keyword>
<evidence type="ECO:0000256" key="7">
    <source>
        <dbReference type="ARBA" id="ARBA00022737"/>
    </source>
</evidence>
<dbReference type="GO" id="GO:0051707">
    <property type="term" value="P:response to other organism"/>
    <property type="evidence" value="ECO:0007669"/>
    <property type="project" value="UniProtKB-ARBA"/>
</dbReference>
<evidence type="ECO:0000256" key="12">
    <source>
        <dbReference type="SAM" id="Phobius"/>
    </source>
</evidence>
<dbReference type="GO" id="GO:0005886">
    <property type="term" value="C:plasma membrane"/>
    <property type="evidence" value="ECO:0007669"/>
    <property type="project" value="UniProtKB-SubCell"/>
</dbReference>
<gene>
    <name evidence="15" type="ORF">OLEA9_A023699</name>
</gene>
<evidence type="ECO:0000256" key="1">
    <source>
        <dbReference type="ARBA" id="ARBA00004251"/>
    </source>
</evidence>
<keyword evidence="10 15" id="KW-0675">Receptor</keyword>
<dbReference type="InterPro" id="IPR003591">
    <property type="entry name" value="Leu-rich_rpt_typical-subtyp"/>
</dbReference>
<dbReference type="PRINTS" id="PR00019">
    <property type="entry name" value="LEURICHRPT"/>
</dbReference>